<sequence>MKFYKLLALLLVVSFSQASLAQSFGGFDSYGEGTKSLLTTVVKQLGVSDPDNSVKVKVFDTIDVALEGNWYSYWVGMNDLASSKYQDGAEKGFVQVMLPTNDSGIWILTFNKAKDIPQIIVSMAQIRHGSQDGALSVYNEKKNDTENYEVKNESDKFAFIQEKGKVAFSILNVGTGTGSVVYFNQFAVDL</sequence>
<dbReference type="Proteomes" id="UP000469950">
    <property type="component" value="Unassembled WGS sequence"/>
</dbReference>
<evidence type="ECO:0000313" key="6">
    <source>
        <dbReference type="Proteomes" id="UP000252795"/>
    </source>
</evidence>
<dbReference type="EMBL" id="DLYI01000275">
    <property type="protein sequence ID" value="HAC30047.1"/>
    <property type="molecule type" value="Genomic_DNA"/>
</dbReference>
<accession>A0A368UWJ9</accession>
<reference evidence="2 8" key="1">
    <citation type="journal article" date="2018" name="Nat. Biotechnol.">
        <title>A standardized bacterial taxonomy based on genome phylogeny substantially revises the tree of life.</title>
        <authorList>
            <person name="Parks D.H."/>
            <person name="Chuvochina M."/>
            <person name="Waite D.W."/>
            <person name="Rinke C."/>
            <person name="Skarshewski A."/>
            <person name="Chaumeil P.A."/>
            <person name="Hugenholtz P."/>
        </authorList>
    </citation>
    <scope>NUCLEOTIDE SEQUENCE [LARGE SCALE GENOMIC DNA]</scope>
    <source>
        <strain evidence="2">UBA9049</strain>
    </source>
</reference>
<dbReference type="Proteomes" id="UP000253065">
    <property type="component" value="Unassembled WGS sequence"/>
</dbReference>
<reference evidence="3 9" key="3">
    <citation type="submission" date="2019-10" db="EMBL/GenBank/DDBJ databases">
        <title>Draft genome sequence of Marinobacter hydrocarbonoclasticus NCT7M from the microbiome of the marine copepod.</title>
        <authorList>
            <person name="Nuttall R."/>
            <person name="Sharma G."/>
            <person name="Moisander P."/>
        </authorList>
    </citation>
    <scope>NUCLEOTIDE SEQUENCE [LARGE SCALE GENOMIC DNA]</scope>
    <source>
        <strain evidence="3 9">NCT7M</strain>
    </source>
</reference>
<comment type="caution">
    <text evidence="5">The sequence shown here is derived from an EMBL/GenBank/DDBJ whole genome shotgun (WGS) entry which is preliminary data.</text>
</comment>
<keyword evidence="1" id="KW-0732">Signal</keyword>
<evidence type="ECO:0000313" key="2">
    <source>
        <dbReference type="EMBL" id="HAC30047.1"/>
    </source>
</evidence>
<keyword evidence="7" id="KW-1185">Reference proteome</keyword>
<dbReference type="EMBL" id="QPJB01000012">
    <property type="protein sequence ID" value="RCW31251.1"/>
    <property type="molecule type" value="Genomic_DNA"/>
</dbReference>
<evidence type="ECO:0000313" key="7">
    <source>
        <dbReference type="Proteomes" id="UP000253065"/>
    </source>
</evidence>
<dbReference type="AlphaFoldDB" id="A0A368UWJ9"/>
<feature type="chain" id="PRO_5044585077" evidence="1">
    <location>
        <begin position="22"/>
        <end position="190"/>
    </location>
</feature>
<reference evidence="5 6" key="2">
    <citation type="submission" date="2018-07" db="EMBL/GenBank/DDBJ databases">
        <title>Freshwater and sediment microbial communities from various areas in North America, analyzing microbe dynamics in response to fracking.</title>
        <authorList>
            <person name="Lamendella R."/>
        </authorList>
    </citation>
    <scope>NUCLEOTIDE SEQUENCE [LARGE SCALE GENOMIC DNA]</scope>
    <source>
        <strain evidence="5 6">114E</strain>
        <strain evidence="4 7">114E_o</strain>
    </source>
</reference>
<proteinExistence type="predicted"/>
<evidence type="ECO:0000313" key="4">
    <source>
        <dbReference type="EMBL" id="RBP69607.1"/>
    </source>
</evidence>
<evidence type="ECO:0000313" key="3">
    <source>
        <dbReference type="EMBL" id="KAE8543986.1"/>
    </source>
</evidence>
<dbReference type="Proteomes" id="UP000261325">
    <property type="component" value="Unassembled WGS sequence"/>
</dbReference>
<evidence type="ECO:0000313" key="5">
    <source>
        <dbReference type="EMBL" id="RCW31251.1"/>
    </source>
</evidence>
<protein>
    <submittedName>
        <fullName evidence="5">Uncharacterized protein</fullName>
    </submittedName>
</protein>
<dbReference type="Proteomes" id="UP000252795">
    <property type="component" value="Unassembled WGS sequence"/>
</dbReference>
<evidence type="ECO:0000313" key="8">
    <source>
        <dbReference type="Proteomes" id="UP000261325"/>
    </source>
</evidence>
<evidence type="ECO:0000313" key="9">
    <source>
        <dbReference type="Proteomes" id="UP000469950"/>
    </source>
</evidence>
<name>A0A368UWJ9_MARNT</name>
<organism evidence="5 6">
    <name type="scientific">Marinobacter nauticus</name>
    <name type="common">Marinobacter hydrocarbonoclasticus</name>
    <name type="synonym">Marinobacter aquaeolei</name>
    <dbReference type="NCBI Taxonomy" id="2743"/>
    <lineage>
        <taxon>Bacteria</taxon>
        <taxon>Pseudomonadati</taxon>
        <taxon>Pseudomonadota</taxon>
        <taxon>Gammaproteobacteria</taxon>
        <taxon>Pseudomonadales</taxon>
        <taxon>Marinobacteraceae</taxon>
        <taxon>Marinobacter</taxon>
    </lineage>
</organism>
<evidence type="ECO:0000256" key="1">
    <source>
        <dbReference type="SAM" id="SignalP"/>
    </source>
</evidence>
<feature type="signal peptide" evidence="1">
    <location>
        <begin position="1"/>
        <end position="21"/>
    </location>
</feature>
<dbReference type="GeneID" id="31821830"/>
<dbReference type="RefSeq" id="WP_011785969.1">
    <property type="nucleotide sequence ID" value="NZ_CAJXYA010000083.1"/>
</dbReference>
<gene>
    <name evidence="2" type="ORF">DCF82_19900</name>
    <name evidence="5" type="ORF">DET51_11250</name>
    <name evidence="4" type="ORF">DET64_11250</name>
    <name evidence="3" type="ORF">F6453_3694</name>
</gene>
<dbReference type="EMBL" id="QNSA01000012">
    <property type="protein sequence ID" value="RBP69607.1"/>
    <property type="molecule type" value="Genomic_DNA"/>
</dbReference>
<dbReference type="EMBL" id="WBMP01000024">
    <property type="protein sequence ID" value="KAE8543986.1"/>
    <property type="molecule type" value="Genomic_DNA"/>
</dbReference>